<evidence type="ECO:0000313" key="1">
    <source>
        <dbReference type="EMBL" id="MEQ2234757.1"/>
    </source>
</evidence>
<organism evidence="1 2">
    <name type="scientific">Ilyodon furcidens</name>
    <name type="common">goldbreast splitfin</name>
    <dbReference type="NCBI Taxonomy" id="33524"/>
    <lineage>
        <taxon>Eukaryota</taxon>
        <taxon>Metazoa</taxon>
        <taxon>Chordata</taxon>
        <taxon>Craniata</taxon>
        <taxon>Vertebrata</taxon>
        <taxon>Euteleostomi</taxon>
        <taxon>Actinopterygii</taxon>
        <taxon>Neopterygii</taxon>
        <taxon>Teleostei</taxon>
        <taxon>Neoteleostei</taxon>
        <taxon>Acanthomorphata</taxon>
        <taxon>Ovalentaria</taxon>
        <taxon>Atherinomorphae</taxon>
        <taxon>Cyprinodontiformes</taxon>
        <taxon>Goodeidae</taxon>
        <taxon>Ilyodon</taxon>
    </lineage>
</organism>
<dbReference type="EMBL" id="JAHRIQ010041085">
    <property type="protein sequence ID" value="MEQ2234757.1"/>
    <property type="molecule type" value="Genomic_DNA"/>
</dbReference>
<name>A0ABV0TTH2_9TELE</name>
<sequence length="125" mass="13728">MIILMSCHSLSAAKESIRMFYMSSGESFRLQDCVPSEEFSFLLSYHLQSKLCIFSISLSLFSSNVIAIASDILRSSSSAASPKLSSSSSPWVEDNYKLGMFFAGHWSTSRTKASAEPNKSATEMS</sequence>
<protein>
    <submittedName>
        <fullName evidence="1">Uncharacterized protein</fullName>
    </submittedName>
</protein>
<keyword evidence="2" id="KW-1185">Reference proteome</keyword>
<reference evidence="1 2" key="1">
    <citation type="submission" date="2021-06" db="EMBL/GenBank/DDBJ databases">
        <authorList>
            <person name="Palmer J.M."/>
        </authorList>
    </citation>
    <scope>NUCLEOTIDE SEQUENCE [LARGE SCALE GENOMIC DNA]</scope>
    <source>
        <strain evidence="2">if_2019</strain>
        <tissue evidence="1">Muscle</tissue>
    </source>
</reference>
<dbReference type="Proteomes" id="UP001482620">
    <property type="component" value="Unassembled WGS sequence"/>
</dbReference>
<accession>A0ABV0TTH2</accession>
<evidence type="ECO:0000313" key="2">
    <source>
        <dbReference type="Proteomes" id="UP001482620"/>
    </source>
</evidence>
<comment type="caution">
    <text evidence="1">The sequence shown here is derived from an EMBL/GenBank/DDBJ whole genome shotgun (WGS) entry which is preliminary data.</text>
</comment>
<gene>
    <name evidence="1" type="ORF">ILYODFUR_034685</name>
</gene>
<proteinExistence type="predicted"/>